<dbReference type="OrthoDB" id="9773852at2"/>
<dbReference type="Gene3D" id="3.40.80.10">
    <property type="entry name" value="Peptidoglycan recognition protein-like"/>
    <property type="match status" value="1"/>
</dbReference>
<feature type="compositionally biased region" description="Low complexity" evidence="2">
    <location>
        <begin position="51"/>
        <end position="65"/>
    </location>
</feature>
<dbReference type="SMART" id="SM00701">
    <property type="entry name" value="PGRP"/>
    <property type="match status" value="1"/>
</dbReference>
<dbReference type="Pfam" id="PF01510">
    <property type="entry name" value="Amidase_2"/>
    <property type="match status" value="1"/>
</dbReference>
<dbReference type="PANTHER" id="PTHR11022">
    <property type="entry name" value="PEPTIDOGLYCAN RECOGNITION PROTEIN"/>
    <property type="match status" value="1"/>
</dbReference>
<organism evidence="5 6">
    <name type="scientific">Aeromicrobium terrae</name>
    <dbReference type="NCBI Taxonomy" id="2498846"/>
    <lineage>
        <taxon>Bacteria</taxon>
        <taxon>Bacillati</taxon>
        <taxon>Actinomycetota</taxon>
        <taxon>Actinomycetes</taxon>
        <taxon>Propionibacteriales</taxon>
        <taxon>Nocardioidaceae</taxon>
        <taxon>Aeromicrobium</taxon>
    </lineage>
</organism>
<feature type="region of interest" description="Disordered" evidence="2">
    <location>
        <begin position="43"/>
        <end position="69"/>
    </location>
</feature>
<protein>
    <submittedName>
        <fullName evidence="5">SpoIID/LytB domain-containing protein</fullName>
    </submittedName>
</protein>
<evidence type="ECO:0000259" key="3">
    <source>
        <dbReference type="SMART" id="SM00644"/>
    </source>
</evidence>
<proteinExistence type="inferred from homology"/>
<dbReference type="InterPro" id="IPR013486">
    <property type="entry name" value="SpoIID/LytB"/>
</dbReference>
<dbReference type="InterPro" id="IPR015510">
    <property type="entry name" value="PGRP"/>
</dbReference>
<feature type="domain" description="Peptidoglycan recognition protein family" evidence="4">
    <location>
        <begin position="182"/>
        <end position="332"/>
    </location>
</feature>
<feature type="domain" description="N-acetylmuramoyl-L-alanine amidase" evidence="3">
    <location>
        <begin position="195"/>
        <end position="348"/>
    </location>
</feature>
<dbReference type="GO" id="GO:0030435">
    <property type="term" value="P:sporulation resulting in formation of a cellular spore"/>
    <property type="evidence" value="ECO:0007669"/>
    <property type="project" value="InterPro"/>
</dbReference>
<reference evidence="5 6" key="1">
    <citation type="submission" date="2019-06" db="EMBL/GenBank/DDBJ databases">
        <title>Aeromicrobium sp. nov., isolated from a maize field.</title>
        <authorList>
            <person name="Lin S.-Y."/>
            <person name="Tsai C.-F."/>
            <person name="Young C.-C."/>
        </authorList>
    </citation>
    <scope>NUCLEOTIDE SEQUENCE [LARGE SCALE GENOMIC DNA]</scope>
    <source>
        <strain evidence="5 6">CC-CFT486</strain>
    </source>
</reference>
<dbReference type="EMBL" id="VDUX01000008">
    <property type="protein sequence ID" value="TXL57313.1"/>
    <property type="molecule type" value="Genomic_DNA"/>
</dbReference>
<evidence type="ECO:0000256" key="1">
    <source>
        <dbReference type="ARBA" id="ARBA00007553"/>
    </source>
</evidence>
<dbReference type="CDD" id="cd06583">
    <property type="entry name" value="PGRP"/>
    <property type="match status" value="1"/>
</dbReference>
<dbReference type="AlphaFoldDB" id="A0A5C8NEL2"/>
<comment type="caution">
    <text evidence="5">The sequence shown here is derived from an EMBL/GenBank/DDBJ whole genome shotgun (WGS) entry which is preliminary data.</text>
</comment>
<dbReference type="GO" id="GO:0008745">
    <property type="term" value="F:N-acetylmuramoyl-L-alanine amidase activity"/>
    <property type="evidence" value="ECO:0007669"/>
    <property type="project" value="InterPro"/>
</dbReference>
<dbReference type="PANTHER" id="PTHR11022:SF41">
    <property type="entry name" value="PEPTIDOGLYCAN-RECOGNITION PROTEIN LC-RELATED"/>
    <property type="match status" value="1"/>
</dbReference>
<dbReference type="InterPro" id="IPR036505">
    <property type="entry name" value="Amidase/PGRP_sf"/>
</dbReference>
<evidence type="ECO:0000313" key="6">
    <source>
        <dbReference type="Proteomes" id="UP000321571"/>
    </source>
</evidence>
<dbReference type="SMART" id="SM00644">
    <property type="entry name" value="Ami_2"/>
    <property type="match status" value="1"/>
</dbReference>
<dbReference type="Proteomes" id="UP000321571">
    <property type="component" value="Unassembled WGS sequence"/>
</dbReference>
<sequence length="921" mass="98269">MHSWRLLRRALPFTMVLVLLGAVLVTNARATLDAQDGAAAKPAVVHEQDVPRAPAATTKQPTAKTKTSRPAVVAQLPETTVRSFSMLGVTWDPDARSADLAVEVRWRHDGRWSSWTPLDLELGPDVEGGRPGTEPQWTDASDGVAVRVTSTSGHKPSGLRVAMIDPGAGADVRPVAATVGQPAIIMRSQWGASAGGTCSSPVYGATTLGAVIHHTAGSNTYTKAQSASIVKATQAYHINSRDWCDIGYNFLVDKYGQIFEGRKGGITKPVRAAHSGNDPVNQETMGVSLMGTFTSTEPTAAMKDSVAKLVAWRFALYNRPAKGTYSLGGKTLNRIAGHRNVVSTECPGAKVYAWLSASGGLRDSVEKILAGGTTTQPSPIAQLAAQLGPEKTGALVKAEYGSDRERRANYEKVDIMWAEGFGTHYVAGTFRTEWLRLGSSAGQLDFITSNQLSTSDPNVTVQRFKNGSIYRVKSPDRFDAYGLWGPIAEKYKASDEAGGVLGAPRSSIDEVKPGVLKATFDKGFIQLDVATGTVTQELTGTSSTPTDSVTVPSSRSIALKGHGYGHGIGMSQYGAQSAAGGWRQLTYDKILAYYYPGTALATKTANLRVLISKDTSSDVVVKDSGSMTVRDVSAAKTTTLSSTYGGTAVSEWRIVVRSAKPSESWLQYRYSGGAWKRYPNLTFKGSAYFKRPGALKLVLPGGSVARYWGEMWSVKPSSTSTTRDTINKVSLEYYARGVVPREMPSSWRAEALKAQAVAARTYALRTSNASRYYDVCDTTSCQVYGGVDDETSATNAAVAGTKGKIVTYDGKPALTQFSSSSGGRSAAGSEPYLKDKLDTFDLESENANLNWSVSVAASKLEKAYPSIGTLRSLAVTKRTGYGDFGGRVVSLKLVGSKGSTTISGSTARSVMGLKSTWFAFD</sequence>
<keyword evidence="6" id="KW-1185">Reference proteome</keyword>
<dbReference type="InterPro" id="IPR013693">
    <property type="entry name" value="SpoIID/LytB_N"/>
</dbReference>
<name>A0A5C8NEL2_9ACTN</name>
<dbReference type="Pfam" id="PF08486">
    <property type="entry name" value="SpoIID"/>
    <property type="match status" value="1"/>
</dbReference>
<dbReference type="InterPro" id="IPR006619">
    <property type="entry name" value="PGRP_domain_met/bac"/>
</dbReference>
<dbReference type="RefSeq" id="WP_147687581.1">
    <property type="nucleotide sequence ID" value="NZ_VDUX01000008.1"/>
</dbReference>
<dbReference type="GO" id="GO:0008270">
    <property type="term" value="F:zinc ion binding"/>
    <property type="evidence" value="ECO:0007669"/>
    <property type="project" value="InterPro"/>
</dbReference>
<comment type="similarity">
    <text evidence="1">Belongs to the N-acetylmuramoyl-L-alanine amidase 2 family.</text>
</comment>
<evidence type="ECO:0000259" key="4">
    <source>
        <dbReference type="SMART" id="SM00701"/>
    </source>
</evidence>
<dbReference type="InterPro" id="IPR002502">
    <property type="entry name" value="Amidase_domain"/>
</dbReference>
<evidence type="ECO:0000313" key="5">
    <source>
        <dbReference type="EMBL" id="TXL57313.1"/>
    </source>
</evidence>
<evidence type="ECO:0000256" key="2">
    <source>
        <dbReference type="SAM" id="MobiDB-lite"/>
    </source>
</evidence>
<accession>A0A5C8NEL2</accession>
<gene>
    <name evidence="5" type="ORF">FHP06_14850</name>
</gene>
<dbReference type="SUPFAM" id="SSF55846">
    <property type="entry name" value="N-acetylmuramoyl-L-alanine amidase-like"/>
    <property type="match status" value="1"/>
</dbReference>
<dbReference type="GO" id="GO:0009253">
    <property type="term" value="P:peptidoglycan catabolic process"/>
    <property type="evidence" value="ECO:0007669"/>
    <property type="project" value="InterPro"/>
</dbReference>
<dbReference type="NCBIfam" id="TIGR02669">
    <property type="entry name" value="SpoIID_LytB"/>
    <property type="match status" value="1"/>
</dbReference>